<gene>
    <name evidence="1" type="ORF">RPERSI_LOCUS36223</name>
</gene>
<accession>A0ACA9SWD1</accession>
<organism evidence="1 2">
    <name type="scientific">Racocetra persica</name>
    <dbReference type="NCBI Taxonomy" id="160502"/>
    <lineage>
        <taxon>Eukaryota</taxon>
        <taxon>Fungi</taxon>
        <taxon>Fungi incertae sedis</taxon>
        <taxon>Mucoromycota</taxon>
        <taxon>Glomeromycotina</taxon>
        <taxon>Glomeromycetes</taxon>
        <taxon>Diversisporales</taxon>
        <taxon>Gigasporaceae</taxon>
        <taxon>Racocetra</taxon>
    </lineage>
</organism>
<keyword evidence="2" id="KW-1185">Reference proteome</keyword>
<sequence>MLINDPSDNISNSSAINKILNIKEDAEIIKQKTSKKSRTKRKSKILKKEDDAKNKCIEEESKTKRKSKILKKKDNAKNKHIEEDITEKQKVLKIKFDEMIHKEILNDTEKG</sequence>
<dbReference type="EMBL" id="CAJVQC010172204">
    <property type="protein sequence ID" value="CAG8850709.1"/>
    <property type="molecule type" value="Genomic_DNA"/>
</dbReference>
<protein>
    <submittedName>
        <fullName evidence="1">34110_t:CDS:1</fullName>
    </submittedName>
</protein>
<dbReference type="Proteomes" id="UP000789920">
    <property type="component" value="Unassembled WGS sequence"/>
</dbReference>
<comment type="caution">
    <text evidence="1">The sequence shown here is derived from an EMBL/GenBank/DDBJ whole genome shotgun (WGS) entry which is preliminary data.</text>
</comment>
<evidence type="ECO:0000313" key="2">
    <source>
        <dbReference type="Proteomes" id="UP000789920"/>
    </source>
</evidence>
<proteinExistence type="predicted"/>
<name>A0ACA9SWD1_9GLOM</name>
<evidence type="ECO:0000313" key="1">
    <source>
        <dbReference type="EMBL" id="CAG8850709.1"/>
    </source>
</evidence>
<reference evidence="1" key="1">
    <citation type="submission" date="2021-06" db="EMBL/GenBank/DDBJ databases">
        <authorList>
            <person name="Kallberg Y."/>
            <person name="Tangrot J."/>
            <person name="Rosling A."/>
        </authorList>
    </citation>
    <scope>NUCLEOTIDE SEQUENCE</scope>
    <source>
        <strain evidence="1">MA461A</strain>
    </source>
</reference>